<dbReference type="GO" id="GO:0000785">
    <property type="term" value="C:chromatin"/>
    <property type="evidence" value="ECO:0007669"/>
    <property type="project" value="TreeGrafter"/>
</dbReference>
<proteinExistence type="predicted"/>
<dbReference type="SMART" id="SM00545">
    <property type="entry name" value="JmjN"/>
    <property type="match status" value="1"/>
</dbReference>
<evidence type="ECO:0000259" key="1">
    <source>
        <dbReference type="PROSITE" id="PS51183"/>
    </source>
</evidence>
<name>A0A7S2WRG2_9STRA</name>
<evidence type="ECO:0008006" key="4">
    <source>
        <dbReference type="Google" id="ProtNLM"/>
    </source>
</evidence>
<dbReference type="Pfam" id="PF02373">
    <property type="entry name" value="JmjC"/>
    <property type="match status" value="1"/>
</dbReference>
<dbReference type="AlphaFoldDB" id="A0A7S2WRG2"/>
<reference evidence="3" key="1">
    <citation type="submission" date="2021-01" db="EMBL/GenBank/DDBJ databases">
        <authorList>
            <person name="Corre E."/>
            <person name="Pelletier E."/>
            <person name="Niang G."/>
            <person name="Scheremetjew M."/>
            <person name="Finn R."/>
            <person name="Kale V."/>
            <person name="Holt S."/>
            <person name="Cochrane G."/>
            <person name="Meng A."/>
            <person name="Brown T."/>
            <person name="Cohen L."/>
        </authorList>
    </citation>
    <scope>NUCLEOTIDE SEQUENCE</scope>
    <source>
        <strain evidence="3">NY070348D</strain>
    </source>
</reference>
<dbReference type="GO" id="GO:0010468">
    <property type="term" value="P:regulation of gene expression"/>
    <property type="evidence" value="ECO:0007669"/>
    <property type="project" value="TreeGrafter"/>
</dbReference>
<dbReference type="GO" id="GO:0051864">
    <property type="term" value="F:histone H3K36 demethylase activity"/>
    <property type="evidence" value="ECO:0007669"/>
    <property type="project" value="TreeGrafter"/>
</dbReference>
<dbReference type="PROSITE" id="PS51183">
    <property type="entry name" value="JMJN"/>
    <property type="match status" value="1"/>
</dbReference>
<dbReference type="GO" id="GO:0005634">
    <property type="term" value="C:nucleus"/>
    <property type="evidence" value="ECO:0007669"/>
    <property type="project" value="TreeGrafter"/>
</dbReference>
<gene>
    <name evidence="3" type="ORF">QSP1433_LOCUS14708</name>
</gene>
<dbReference type="InterPro" id="IPR003347">
    <property type="entry name" value="JmjC_dom"/>
</dbReference>
<protein>
    <recommendedName>
        <fullName evidence="4">JmjC domain-containing protein</fullName>
    </recommendedName>
</protein>
<sequence length="741" mass="85833">MGFTRSKSEILERDDALEWEVPVFRPSFDEFRDFNAFMEKIEKDEDAKECGLVKVIPPREFWSWKMEPNPFEGKEKELARVIQPVKQFVSGRKGSYRIDLVDSSKRPVSKFQIDALQARLKRPSLLRAVDDTQPYMNGEILNDEGNIYWSGYWANRFKEYEPGLKSRQFRYELKQLQEDSSMAGKNCTGFLVTGSFEEPSKGAVQEEFKLYRIPLLTKDTDGEFHVEGIGENVFGAYRITGSFYLITENGETKQMLRINRTYNNKDAFNIEDIVEQLEERDFAVLESQLWKSITSSSTPAMYGGDQAGTIFYNQNADGWNLNQLDTILRVGFGDQEAKGITSSMLYFGMWRSIFAFHTEDMELNSVNFLHYGAPKIWYCIPPGHATRFETLARAEFGDEANRCCEFLRHKNIMFSPQVLRKEKIPFVRAIQHQGEFIFTFPRSYHGGFNSGFNVAEAVNFATPRWLDFGRKARWCKCEKWTFRIDVDTFEDRIRALQPKRLHNEPREGDRLWLTVEEFLPEELDEDGEVVESKDGEPKKRGRTATYLCRLKKGRRGARFFGIPLDKDTCPHPEIPFDPESDTWAWPKNEGATKAHPRFKRRRVPLLRYQAGDENIDPARLEKLALLYQSRKRRLLTRRNKSFFKEPGKARAYNRLCADAKMRKSYTYAMIPPSRLKKLAKLACSRPLRLRNHKAALPSKSSTDKAVRAEFTPDDADEIAKTVAALVSAVALTLERKNAFFS</sequence>
<dbReference type="SUPFAM" id="SSF51197">
    <property type="entry name" value="Clavaminate synthase-like"/>
    <property type="match status" value="1"/>
</dbReference>
<dbReference type="GO" id="GO:0032454">
    <property type="term" value="F:histone H3K9 demethylase activity"/>
    <property type="evidence" value="ECO:0007669"/>
    <property type="project" value="TreeGrafter"/>
</dbReference>
<evidence type="ECO:0000313" key="3">
    <source>
        <dbReference type="EMBL" id="CAD9701782.1"/>
    </source>
</evidence>
<dbReference type="EMBL" id="HBHK01023263">
    <property type="protein sequence ID" value="CAD9701782.1"/>
    <property type="molecule type" value="Transcribed_RNA"/>
</dbReference>
<dbReference type="SMART" id="SM00558">
    <property type="entry name" value="JmjC"/>
    <property type="match status" value="1"/>
</dbReference>
<dbReference type="InterPro" id="IPR003349">
    <property type="entry name" value="JmjN"/>
</dbReference>
<evidence type="ECO:0000259" key="2">
    <source>
        <dbReference type="PROSITE" id="PS51184"/>
    </source>
</evidence>
<dbReference type="PANTHER" id="PTHR10694:SF7">
    <property type="entry name" value="[HISTONE H3]-TRIMETHYL-L-LYSINE(9) DEMETHYLASE"/>
    <property type="match status" value="1"/>
</dbReference>
<feature type="domain" description="JmjC" evidence="2">
    <location>
        <begin position="313"/>
        <end position="477"/>
    </location>
</feature>
<accession>A0A7S2WRG2</accession>
<organism evidence="3">
    <name type="scientific">Mucochytrium quahogii</name>
    <dbReference type="NCBI Taxonomy" id="96639"/>
    <lineage>
        <taxon>Eukaryota</taxon>
        <taxon>Sar</taxon>
        <taxon>Stramenopiles</taxon>
        <taxon>Bigyra</taxon>
        <taxon>Labyrinthulomycetes</taxon>
        <taxon>Thraustochytrida</taxon>
        <taxon>Thraustochytriidae</taxon>
        <taxon>Mucochytrium</taxon>
    </lineage>
</organism>
<feature type="domain" description="JmjN" evidence="1">
    <location>
        <begin position="21"/>
        <end position="64"/>
    </location>
</feature>
<dbReference type="Gene3D" id="2.60.120.650">
    <property type="entry name" value="Cupin"/>
    <property type="match status" value="2"/>
</dbReference>
<dbReference type="PROSITE" id="PS51184">
    <property type="entry name" value="JMJC"/>
    <property type="match status" value="1"/>
</dbReference>
<dbReference type="PANTHER" id="PTHR10694">
    <property type="entry name" value="LYSINE-SPECIFIC DEMETHYLASE"/>
    <property type="match status" value="1"/>
</dbReference>
<dbReference type="Pfam" id="PF02375">
    <property type="entry name" value="JmjN"/>
    <property type="match status" value="1"/>
</dbReference>